<dbReference type="InterPro" id="IPR022749">
    <property type="entry name" value="D12N6_MeTrfase_N"/>
</dbReference>
<dbReference type="PANTHER" id="PTHR42933:SF1">
    <property type="entry name" value="SITE-SPECIFIC DNA-METHYLTRANSFERASE (ADENINE-SPECIFIC)"/>
    <property type="match status" value="1"/>
</dbReference>
<accession>A0ABU5PDK6</accession>
<comment type="catalytic activity">
    <reaction evidence="7">
        <text>a 2'-deoxyadenosine in DNA + S-adenosyl-L-methionine = an N(6)-methyl-2'-deoxyadenosine in DNA + S-adenosyl-L-homocysteine + H(+)</text>
        <dbReference type="Rhea" id="RHEA:15197"/>
        <dbReference type="Rhea" id="RHEA-COMP:12418"/>
        <dbReference type="Rhea" id="RHEA-COMP:12419"/>
        <dbReference type="ChEBI" id="CHEBI:15378"/>
        <dbReference type="ChEBI" id="CHEBI:57856"/>
        <dbReference type="ChEBI" id="CHEBI:59789"/>
        <dbReference type="ChEBI" id="CHEBI:90615"/>
        <dbReference type="ChEBI" id="CHEBI:90616"/>
        <dbReference type="EC" id="2.1.1.72"/>
    </reaction>
</comment>
<gene>
    <name evidence="9" type="ORF">SOP97_18005</name>
</gene>
<keyword evidence="3" id="KW-0489">Methyltransferase</keyword>
<dbReference type="RefSeq" id="WP_322950374.1">
    <property type="nucleotide sequence ID" value="NZ_JAYEET010000055.1"/>
</dbReference>
<name>A0ABU5PDK6_9PSED</name>
<dbReference type="InterPro" id="IPR038333">
    <property type="entry name" value="T1MK-like_N_sf"/>
</dbReference>
<dbReference type="SUPFAM" id="SSF53335">
    <property type="entry name" value="S-adenosyl-L-methionine-dependent methyltransferases"/>
    <property type="match status" value="1"/>
</dbReference>
<keyword evidence="4" id="KW-0808">Transferase</keyword>
<evidence type="ECO:0000313" key="10">
    <source>
        <dbReference type="Proteomes" id="UP001292571"/>
    </source>
</evidence>
<dbReference type="InterPro" id="IPR029063">
    <property type="entry name" value="SAM-dependent_MTases_sf"/>
</dbReference>
<comment type="caution">
    <text evidence="9">The sequence shown here is derived from an EMBL/GenBank/DDBJ whole genome shotgun (WGS) entry which is preliminary data.</text>
</comment>
<reference evidence="9 10" key="1">
    <citation type="submission" date="2023-12" db="EMBL/GenBank/DDBJ databases">
        <title>Pseudomonas sp. T5W1.</title>
        <authorList>
            <person name="Maltman C."/>
        </authorList>
    </citation>
    <scope>NUCLEOTIDE SEQUENCE [LARGE SCALE GENOMIC DNA]</scope>
    <source>
        <strain evidence="9 10">T5W1</strain>
    </source>
</reference>
<protein>
    <recommendedName>
        <fullName evidence="2">site-specific DNA-methyltransferase (adenine-specific)</fullName>
        <ecNumber evidence="2">2.1.1.72</ecNumber>
    </recommendedName>
</protein>
<dbReference type="Pfam" id="PF12161">
    <property type="entry name" value="HsdM_N"/>
    <property type="match status" value="1"/>
</dbReference>
<evidence type="ECO:0000256" key="4">
    <source>
        <dbReference type="ARBA" id="ARBA00022679"/>
    </source>
</evidence>
<dbReference type="Gene3D" id="1.20.1260.30">
    <property type="match status" value="1"/>
</dbReference>
<evidence type="ECO:0000256" key="5">
    <source>
        <dbReference type="ARBA" id="ARBA00022691"/>
    </source>
</evidence>
<keyword evidence="10" id="KW-1185">Reference proteome</keyword>
<evidence type="ECO:0000313" key="9">
    <source>
        <dbReference type="EMBL" id="MEA1607694.1"/>
    </source>
</evidence>
<dbReference type="InterPro" id="IPR051537">
    <property type="entry name" value="DNA_Adenine_Mtase"/>
</dbReference>
<proteinExistence type="inferred from homology"/>
<evidence type="ECO:0000256" key="6">
    <source>
        <dbReference type="ARBA" id="ARBA00022747"/>
    </source>
</evidence>
<evidence type="ECO:0000256" key="3">
    <source>
        <dbReference type="ARBA" id="ARBA00022603"/>
    </source>
</evidence>
<organism evidence="9 10">
    <name type="scientific">Pseudomonas spirodelae</name>
    <dbReference type="NCBI Taxonomy" id="3101751"/>
    <lineage>
        <taxon>Bacteria</taxon>
        <taxon>Pseudomonadati</taxon>
        <taxon>Pseudomonadota</taxon>
        <taxon>Gammaproteobacteria</taxon>
        <taxon>Pseudomonadales</taxon>
        <taxon>Pseudomonadaceae</taxon>
        <taxon>Pseudomonas</taxon>
    </lineage>
</organism>
<sequence length="138" mass="15286">MTSIQQRAALQRQIWAIANDVRGAVDGWDFKQYVLGTLFYRFISENFANYIEAGDDSVNYAELPDSVITADIKDDAIKTKGYFIYPSQLFAKVAASANSNESLNTDLAAIFAAIENSANGYPSEQDIKGLFADFDCCR</sequence>
<dbReference type="PANTHER" id="PTHR42933">
    <property type="entry name" value="SLR6095 PROTEIN"/>
    <property type="match status" value="1"/>
</dbReference>
<dbReference type="Proteomes" id="UP001292571">
    <property type="component" value="Unassembled WGS sequence"/>
</dbReference>
<evidence type="ECO:0000256" key="2">
    <source>
        <dbReference type="ARBA" id="ARBA00011900"/>
    </source>
</evidence>
<evidence type="ECO:0000256" key="1">
    <source>
        <dbReference type="ARBA" id="ARBA00006594"/>
    </source>
</evidence>
<keyword evidence="6" id="KW-0680">Restriction system</keyword>
<evidence type="ECO:0000256" key="7">
    <source>
        <dbReference type="ARBA" id="ARBA00047942"/>
    </source>
</evidence>
<comment type="similarity">
    <text evidence="1">Belongs to the N(4)/N(6)-methyltransferase family.</text>
</comment>
<dbReference type="EMBL" id="JAYEET010000055">
    <property type="protein sequence ID" value="MEA1607694.1"/>
    <property type="molecule type" value="Genomic_DNA"/>
</dbReference>
<feature type="domain" description="N6 adenine-specific DNA methyltransferase N-terminal" evidence="8">
    <location>
        <begin position="10"/>
        <end position="133"/>
    </location>
</feature>
<dbReference type="EC" id="2.1.1.72" evidence="2"/>
<keyword evidence="5" id="KW-0949">S-adenosyl-L-methionine</keyword>
<evidence type="ECO:0000259" key="8">
    <source>
        <dbReference type="Pfam" id="PF12161"/>
    </source>
</evidence>